<dbReference type="AlphaFoldDB" id="A0A2B7Y9U0"/>
<gene>
    <name evidence="2" type="ORF">AJ80_03461</name>
</gene>
<reference evidence="2 3" key="1">
    <citation type="submission" date="2017-10" db="EMBL/GenBank/DDBJ databases">
        <title>Comparative genomics in systemic dimorphic fungi from Ajellomycetaceae.</title>
        <authorList>
            <person name="Munoz J.F."/>
            <person name="Mcewen J.G."/>
            <person name="Clay O.K."/>
            <person name="Cuomo C.A."/>
        </authorList>
    </citation>
    <scope>NUCLEOTIDE SEQUENCE [LARGE SCALE GENOMIC DNA]</scope>
    <source>
        <strain evidence="2 3">UAMH7299</strain>
    </source>
</reference>
<sequence>MATDNSISKGLVTRNITDFTNGDWVNFLRIIENLGGSQALQRATERRPERPPFKDPKDFPNVVGANLNSASMLFTTYTTVTTLDGHTGSGWALGVGAGGEVTGGILGYSSWEELKSTPNAFAIGSVEEGVAASFFIDGNLVAVYVGSGLELDVDLSGGSFTWE</sequence>
<feature type="region of interest" description="Disordered" evidence="1">
    <location>
        <begin position="39"/>
        <end position="58"/>
    </location>
</feature>
<feature type="compositionally biased region" description="Basic and acidic residues" evidence="1">
    <location>
        <begin position="43"/>
        <end position="58"/>
    </location>
</feature>
<name>A0A2B7Y9U0_POLH7</name>
<dbReference type="EMBL" id="PDNA01000038">
    <property type="protein sequence ID" value="PGH20834.1"/>
    <property type="molecule type" value="Genomic_DNA"/>
</dbReference>
<protein>
    <submittedName>
        <fullName evidence="2">Uncharacterized protein</fullName>
    </submittedName>
</protein>
<dbReference type="Proteomes" id="UP000224634">
    <property type="component" value="Unassembled WGS sequence"/>
</dbReference>
<dbReference type="OrthoDB" id="5418656at2759"/>
<comment type="caution">
    <text evidence="2">The sequence shown here is derived from an EMBL/GenBank/DDBJ whole genome shotgun (WGS) entry which is preliminary data.</text>
</comment>
<evidence type="ECO:0000313" key="2">
    <source>
        <dbReference type="EMBL" id="PGH20834.1"/>
    </source>
</evidence>
<proteinExistence type="predicted"/>
<evidence type="ECO:0000313" key="3">
    <source>
        <dbReference type="Proteomes" id="UP000224634"/>
    </source>
</evidence>
<keyword evidence="3" id="KW-1185">Reference proteome</keyword>
<accession>A0A2B7Y9U0</accession>
<organism evidence="2 3">
    <name type="scientific">Polytolypa hystricis (strain UAMH7299)</name>
    <dbReference type="NCBI Taxonomy" id="1447883"/>
    <lineage>
        <taxon>Eukaryota</taxon>
        <taxon>Fungi</taxon>
        <taxon>Dikarya</taxon>
        <taxon>Ascomycota</taxon>
        <taxon>Pezizomycotina</taxon>
        <taxon>Eurotiomycetes</taxon>
        <taxon>Eurotiomycetidae</taxon>
        <taxon>Onygenales</taxon>
        <taxon>Onygenales incertae sedis</taxon>
        <taxon>Polytolypa</taxon>
    </lineage>
</organism>
<evidence type="ECO:0000256" key="1">
    <source>
        <dbReference type="SAM" id="MobiDB-lite"/>
    </source>
</evidence>